<accession>A0A223I1M7</accession>
<dbReference type="PANTHER" id="PTHR39181:SF1">
    <property type="entry name" value="TYROSINE-PROTEIN PHOSPHATASE YWQE"/>
    <property type="match status" value="1"/>
</dbReference>
<gene>
    <name evidence="6" type="primary">capD</name>
    <name evidence="6" type="ORF">Thert_02802</name>
</gene>
<sequence>MVDIHCHILPGIDDGAVDIDTSLEMARIAQKDGIKTIVATPHYIEYESEISKEFIKNKCNLLNNYFLKNGIDIKILPGCEAYISHTLPSKYKEGTIMSINNDGKYILIELPMVEFPSYVEDVIFEFKLMGVTPIIAHIERYKYIDDNFDLVYKLIKKGALMQINSTSVTGLFGSKIMKKAVQLTRLNMVHLISSDAHTAKGRSPHIADSLLTLKDSGIGHEVIDYIVENGYNVINGLEIDVREPVLKKKGIFYKLFRV</sequence>
<organism evidence="6 7">
    <name type="scientific">Thermoanaerobacterium thermosaccharolyticum</name>
    <name type="common">Clostridium thermosaccharolyticum</name>
    <dbReference type="NCBI Taxonomy" id="1517"/>
    <lineage>
        <taxon>Bacteria</taxon>
        <taxon>Bacillati</taxon>
        <taxon>Bacillota</taxon>
        <taxon>Clostridia</taxon>
        <taxon>Thermoanaerobacterales</taxon>
        <taxon>Thermoanaerobacteraceae</taxon>
        <taxon>Thermoanaerobacterium</taxon>
    </lineage>
</organism>
<evidence type="ECO:0000256" key="4">
    <source>
        <dbReference type="ARBA" id="ARBA00022912"/>
    </source>
</evidence>
<protein>
    <recommendedName>
        <fullName evidence="2">protein-tyrosine-phosphatase</fullName>
        <ecNumber evidence="2">3.1.3.48</ecNumber>
    </recommendedName>
</protein>
<dbReference type="EC" id="3.1.3.48" evidence="2"/>
<dbReference type="InterPro" id="IPR016667">
    <property type="entry name" value="Caps_polysacc_synth_CpsB/CapC"/>
</dbReference>
<comment type="catalytic activity">
    <reaction evidence="5">
        <text>O-phospho-L-tyrosyl-[protein] + H2O = L-tyrosyl-[protein] + phosphate</text>
        <dbReference type="Rhea" id="RHEA:10684"/>
        <dbReference type="Rhea" id="RHEA-COMP:10136"/>
        <dbReference type="Rhea" id="RHEA-COMP:20101"/>
        <dbReference type="ChEBI" id="CHEBI:15377"/>
        <dbReference type="ChEBI" id="CHEBI:43474"/>
        <dbReference type="ChEBI" id="CHEBI:46858"/>
        <dbReference type="ChEBI" id="CHEBI:61978"/>
        <dbReference type="EC" id="3.1.3.48"/>
    </reaction>
</comment>
<dbReference type="Pfam" id="PF19567">
    <property type="entry name" value="CpsB_CapC"/>
    <property type="match status" value="1"/>
</dbReference>
<dbReference type="RefSeq" id="WP_094397838.1">
    <property type="nucleotide sequence ID" value="NZ_CP016893.1"/>
</dbReference>
<evidence type="ECO:0000256" key="1">
    <source>
        <dbReference type="ARBA" id="ARBA00005750"/>
    </source>
</evidence>
<evidence type="ECO:0000256" key="3">
    <source>
        <dbReference type="ARBA" id="ARBA00022801"/>
    </source>
</evidence>
<keyword evidence="4" id="KW-0904">Protein phosphatase</keyword>
<dbReference type="Proteomes" id="UP000214975">
    <property type="component" value="Chromosome"/>
</dbReference>
<dbReference type="SUPFAM" id="SSF89550">
    <property type="entry name" value="PHP domain-like"/>
    <property type="match status" value="1"/>
</dbReference>
<reference evidence="6 7" key="1">
    <citation type="submission" date="2016-08" db="EMBL/GenBank/DDBJ databases">
        <title>A novel genetic cassette of butanologenic Thermoanaerobacterium thermosaccharolyticum that directly convert cellulose to butanol.</title>
        <authorList>
            <person name="Li T."/>
            <person name="He J."/>
        </authorList>
    </citation>
    <scope>NUCLEOTIDE SEQUENCE [LARGE SCALE GENOMIC DNA]</scope>
    <source>
        <strain evidence="6 7">TG57</strain>
    </source>
</reference>
<dbReference type="EMBL" id="CP016893">
    <property type="protein sequence ID" value="AST58628.1"/>
    <property type="molecule type" value="Genomic_DNA"/>
</dbReference>
<dbReference type="PIRSF" id="PIRSF016557">
    <property type="entry name" value="Caps_synth_CpsB"/>
    <property type="match status" value="1"/>
</dbReference>
<dbReference type="InterPro" id="IPR016195">
    <property type="entry name" value="Pol/histidinol_Pase-like"/>
</dbReference>
<comment type="similarity">
    <text evidence="1">Belongs to the metallo-dependent hydrolases superfamily. CpsB/CapC family.</text>
</comment>
<dbReference type="AlphaFoldDB" id="A0A223I1M7"/>
<dbReference type="Gene3D" id="3.20.20.140">
    <property type="entry name" value="Metal-dependent hydrolases"/>
    <property type="match status" value="1"/>
</dbReference>
<name>A0A223I1M7_THETR</name>
<evidence type="ECO:0000313" key="6">
    <source>
        <dbReference type="EMBL" id="AST58628.1"/>
    </source>
</evidence>
<evidence type="ECO:0000256" key="2">
    <source>
        <dbReference type="ARBA" id="ARBA00013064"/>
    </source>
</evidence>
<dbReference type="GO" id="GO:0004725">
    <property type="term" value="F:protein tyrosine phosphatase activity"/>
    <property type="evidence" value="ECO:0007669"/>
    <property type="project" value="UniProtKB-EC"/>
</dbReference>
<dbReference type="PANTHER" id="PTHR39181">
    <property type="entry name" value="TYROSINE-PROTEIN PHOSPHATASE YWQE"/>
    <property type="match status" value="1"/>
</dbReference>
<dbReference type="GO" id="GO:0030145">
    <property type="term" value="F:manganese ion binding"/>
    <property type="evidence" value="ECO:0007669"/>
    <property type="project" value="InterPro"/>
</dbReference>
<evidence type="ECO:0000256" key="5">
    <source>
        <dbReference type="ARBA" id="ARBA00051722"/>
    </source>
</evidence>
<proteinExistence type="inferred from homology"/>
<keyword evidence="3" id="KW-0378">Hydrolase</keyword>
<evidence type="ECO:0000313" key="7">
    <source>
        <dbReference type="Proteomes" id="UP000214975"/>
    </source>
</evidence>